<dbReference type="HAMAP" id="MF_00386">
    <property type="entry name" value="UPF0161_YidD"/>
    <property type="match status" value="1"/>
</dbReference>
<name>A0ABS1CFE2_9GAMM</name>
<comment type="caution">
    <text evidence="3">The sequence shown here is derived from an EMBL/GenBank/DDBJ whole genome shotgun (WGS) entry which is preliminary data.</text>
</comment>
<keyword evidence="4" id="KW-1185">Reference proteome</keyword>
<dbReference type="NCBIfam" id="TIGR00278">
    <property type="entry name" value="membrane protein insertion efficiency factor YidD"/>
    <property type="match status" value="1"/>
</dbReference>
<dbReference type="EMBL" id="NRRV01000008">
    <property type="protein sequence ID" value="MBK1630116.1"/>
    <property type="molecule type" value="Genomic_DNA"/>
</dbReference>
<gene>
    <name evidence="3" type="ORF">CKO31_05045</name>
</gene>
<dbReference type="InterPro" id="IPR002696">
    <property type="entry name" value="Membr_insert_effic_factor_YidD"/>
</dbReference>
<protein>
    <recommendedName>
        <fullName evidence="1">Putative membrane protein insertion efficiency factor</fullName>
    </recommendedName>
</protein>
<dbReference type="Proteomes" id="UP000748752">
    <property type="component" value="Unassembled WGS sequence"/>
</dbReference>
<comment type="similarity">
    <text evidence="1">Belongs to the UPF0161 family.</text>
</comment>
<reference evidence="3 4" key="1">
    <citation type="journal article" date="2020" name="Microorganisms">
        <title>Osmotic Adaptation and Compatible Solute Biosynthesis of Phototrophic Bacteria as Revealed from Genome Analyses.</title>
        <authorList>
            <person name="Imhoff J.F."/>
            <person name="Rahn T."/>
            <person name="Kunzel S."/>
            <person name="Keller A."/>
            <person name="Neulinger S.C."/>
        </authorList>
    </citation>
    <scope>NUCLEOTIDE SEQUENCE [LARGE SCALE GENOMIC DNA]</scope>
    <source>
        <strain evidence="3 4">DSM 6210</strain>
    </source>
</reference>
<evidence type="ECO:0000313" key="4">
    <source>
        <dbReference type="Proteomes" id="UP000748752"/>
    </source>
</evidence>
<comment type="subcellular location">
    <subcellularLocation>
        <location evidence="1">Cell membrane</location>
        <topology evidence="1">Peripheral membrane protein</topology>
        <orientation evidence="1">Cytoplasmic side</orientation>
    </subcellularLocation>
</comment>
<dbReference type="RefSeq" id="WP_200234647.1">
    <property type="nucleotide sequence ID" value="NZ_NRRV01000008.1"/>
</dbReference>
<accession>A0ABS1CFE2</accession>
<evidence type="ECO:0000256" key="2">
    <source>
        <dbReference type="SAM" id="MobiDB-lite"/>
    </source>
</evidence>
<sequence>MAEASVERPKWRRLAIAPLVVLIKVYKYVISPMIGPRCRFLPTCSDYALEALARHGPARGGWLALRRIARCHPWGDSGYDPVPPACGEHRSADAASGADTAADADPSDPSRR</sequence>
<evidence type="ECO:0000313" key="3">
    <source>
        <dbReference type="EMBL" id="MBK1630116.1"/>
    </source>
</evidence>
<keyword evidence="1" id="KW-1003">Cell membrane</keyword>
<dbReference type="PANTHER" id="PTHR33383:SF1">
    <property type="entry name" value="MEMBRANE PROTEIN INSERTION EFFICIENCY FACTOR-RELATED"/>
    <property type="match status" value="1"/>
</dbReference>
<dbReference type="SMART" id="SM01234">
    <property type="entry name" value="Haemolytic"/>
    <property type="match status" value="1"/>
</dbReference>
<comment type="function">
    <text evidence="1">Could be involved in insertion of integral membrane proteins into the membrane.</text>
</comment>
<dbReference type="PANTHER" id="PTHR33383">
    <property type="entry name" value="MEMBRANE PROTEIN INSERTION EFFICIENCY FACTOR-RELATED"/>
    <property type="match status" value="1"/>
</dbReference>
<proteinExistence type="inferred from homology"/>
<evidence type="ECO:0000256" key="1">
    <source>
        <dbReference type="HAMAP-Rule" id="MF_00386"/>
    </source>
</evidence>
<dbReference type="Pfam" id="PF01809">
    <property type="entry name" value="YidD"/>
    <property type="match status" value="1"/>
</dbReference>
<feature type="region of interest" description="Disordered" evidence="2">
    <location>
        <begin position="82"/>
        <end position="112"/>
    </location>
</feature>
<feature type="compositionally biased region" description="Low complexity" evidence="2">
    <location>
        <begin position="93"/>
        <end position="104"/>
    </location>
</feature>
<organism evidence="3 4">
    <name type="scientific">Thiohalocapsa halophila</name>
    <dbReference type="NCBI Taxonomy" id="69359"/>
    <lineage>
        <taxon>Bacteria</taxon>
        <taxon>Pseudomonadati</taxon>
        <taxon>Pseudomonadota</taxon>
        <taxon>Gammaproteobacteria</taxon>
        <taxon>Chromatiales</taxon>
        <taxon>Chromatiaceae</taxon>
        <taxon>Thiohalocapsa</taxon>
    </lineage>
</organism>
<keyword evidence="1" id="KW-0472">Membrane</keyword>